<reference evidence="1 2" key="1">
    <citation type="submission" date="2014-06" db="EMBL/GenBank/DDBJ databases">
        <title>Evolutionary Origins and Diversification of the Mycorrhizal Mutualists.</title>
        <authorList>
            <consortium name="DOE Joint Genome Institute"/>
            <consortium name="Mycorrhizal Genomics Consortium"/>
            <person name="Kohler A."/>
            <person name="Kuo A."/>
            <person name="Nagy L.G."/>
            <person name="Floudas D."/>
            <person name="Copeland A."/>
            <person name="Barry K.W."/>
            <person name="Cichocki N."/>
            <person name="Veneault-Fourrey C."/>
            <person name="LaButti K."/>
            <person name="Lindquist E.A."/>
            <person name="Lipzen A."/>
            <person name="Lundell T."/>
            <person name="Morin E."/>
            <person name="Murat C."/>
            <person name="Riley R."/>
            <person name="Ohm R."/>
            <person name="Sun H."/>
            <person name="Tunlid A."/>
            <person name="Henrissat B."/>
            <person name="Grigoriev I.V."/>
            <person name="Hibbett D.S."/>
            <person name="Martin F."/>
        </authorList>
    </citation>
    <scope>NUCLEOTIDE SEQUENCE [LARGE SCALE GENOMIC DNA]</scope>
    <source>
        <strain evidence="1 2">SS14</strain>
    </source>
</reference>
<protein>
    <submittedName>
        <fullName evidence="1">Uncharacterized protein</fullName>
    </submittedName>
</protein>
<evidence type="ECO:0000313" key="1">
    <source>
        <dbReference type="EMBL" id="KIJ37780.1"/>
    </source>
</evidence>
<dbReference type="HOGENOM" id="CLU_2869086_0_0_1"/>
<dbReference type="EMBL" id="KN837166">
    <property type="protein sequence ID" value="KIJ37780.1"/>
    <property type="molecule type" value="Genomic_DNA"/>
</dbReference>
<feature type="non-terminal residue" evidence="1">
    <location>
        <position position="1"/>
    </location>
</feature>
<name>A0A0C9VJG3_SPHS4</name>
<sequence>ESLRPSDLLLTPDLPIMVVLSSSKSSALELNLTVLGCIATPRIPVHVSAAAPSLVNSSSVLAS</sequence>
<proteinExistence type="predicted"/>
<dbReference type="Proteomes" id="UP000054279">
    <property type="component" value="Unassembled WGS sequence"/>
</dbReference>
<keyword evidence="2" id="KW-1185">Reference proteome</keyword>
<organism evidence="1 2">
    <name type="scientific">Sphaerobolus stellatus (strain SS14)</name>
    <dbReference type="NCBI Taxonomy" id="990650"/>
    <lineage>
        <taxon>Eukaryota</taxon>
        <taxon>Fungi</taxon>
        <taxon>Dikarya</taxon>
        <taxon>Basidiomycota</taxon>
        <taxon>Agaricomycotina</taxon>
        <taxon>Agaricomycetes</taxon>
        <taxon>Phallomycetidae</taxon>
        <taxon>Geastrales</taxon>
        <taxon>Sphaerobolaceae</taxon>
        <taxon>Sphaerobolus</taxon>
    </lineage>
</organism>
<gene>
    <name evidence="1" type="ORF">M422DRAFT_33546</name>
</gene>
<accession>A0A0C9VJG3</accession>
<dbReference type="AlphaFoldDB" id="A0A0C9VJG3"/>
<evidence type="ECO:0000313" key="2">
    <source>
        <dbReference type="Proteomes" id="UP000054279"/>
    </source>
</evidence>